<proteinExistence type="inferred from homology"/>
<dbReference type="Gene3D" id="1.25.40.80">
    <property type="match status" value="1"/>
</dbReference>
<evidence type="ECO:0000259" key="15">
    <source>
        <dbReference type="PROSITE" id="PS51645"/>
    </source>
</evidence>
<evidence type="ECO:0000313" key="16">
    <source>
        <dbReference type="EMBL" id="KII71670.1"/>
    </source>
</evidence>
<dbReference type="InterPro" id="IPR036134">
    <property type="entry name" value="Crypto/Photolyase_FAD-like_sf"/>
</dbReference>
<evidence type="ECO:0000256" key="11">
    <source>
        <dbReference type="ARBA" id="ARBA00031671"/>
    </source>
</evidence>
<comment type="cofactor">
    <cofactor evidence="1">
        <name>FAD</name>
        <dbReference type="ChEBI" id="CHEBI:57692"/>
    </cofactor>
</comment>
<dbReference type="EC" id="4.1.99.3" evidence="3"/>
<comment type="caution">
    <text evidence="16">The sequence shown here is derived from an EMBL/GenBank/DDBJ whole genome shotgun (WGS) entry which is preliminary data.</text>
</comment>
<dbReference type="PROSITE" id="PS51645">
    <property type="entry name" value="PHR_CRY_ALPHA_BETA"/>
    <property type="match status" value="1"/>
</dbReference>
<keyword evidence="6" id="KW-0227">DNA damage</keyword>
<dbReference type="AlphaFoldDB" id="A0A0C2N5U0"/>
<evidence type="ECO:0000256" key="7">
    <source>
        <dbReference type="ARBA" id="ARBA00022827"/>
    </source>
</evidence>
<dbReference type="SUPFAM" id="SSF48173">
    <property type="entry name" value="Cryptochrome/photolyase FAD-binding domain"/>
    <property type="match status" value="1"/>
</dbReference>
<dbReference type="SUPFAM" id="SSF52425">
    <property type="entry name" value="Cryptochrome/photolyase, N-terminal domain"/>
    <property type="match status" value="1"/>
</dbReference>
<accession>A0A0C2N5U0</accession>
<dbReference type="InterPro" id="IPR036155">
    <property type="entry name" value="Crypto/Photolyase_N_sf"/>
</dbReference>
<reference evidence="16 17" key="1">
    <citation type="journal article" date="2014" name="Genome Biol. Evol.">
        <title>The genome of the myxosporean Thelohanellus kitauei shows adaptations to nutrient acquisition within its fish host.</title>
        <authorList>
            <person name="Yang Y."/>
            <person name="Xiong J."/>
            <person name="Zhou Z."/>
            <person name="Huo F."/>
            <person name="Miao W."/>
            <person name="Ran C."/>
            <person name="Liu Y."/>
            <person name="Zhang J."/>
            <person name="Feng J."/>
            <person name="Wang M."/>
            <person name="Wang M."/>
            <person name="Wang L."/>
            <person name="Yao B."/>
        </authorList>
    </citation>
    <scope>NUCLEOTIDE SEQUENCE [LARGE SCALE GENOMIC DNA]</scope>
    <source>
        <strain evidence="16">Wuqing</strain>
    </source>
</reference>
<dbReference type="GO" id="GO:0003677">
    <property type="term" value="F:DNA binding"/>
    <property type="evidence" value="ECO:0007669"/>
    <property type="project" value="UniProtKB-KW"/>
</dbReference>
<evidence type="ECO:0000256" key="12">
    <source>
        <dbReference type="ARBA" id="ARBA00033999"/>
    </source>
</evidence>
<keyword evidence="8" id="KW-0238">DNA-binding</keyword>
<evidence type="ECO:0000256" key="6">
    <source>
        <dbReference type="ARBA" id="ARBA00022763"/>
    </source>
</evidence>
<evidence type="ECO:0000256" key="14">
    <source>
        <dbReference type="ARBA" id="ARBA00083107"/>
    </source>
</evidence>
<dbReference type="EMBL" id="JWZT01001674">
    <property type="protein sequence ID" value="KII71670.1"/>
    <property type="molecule type" value="Genomic_DNA"/>
</dbReference>
<evidence type="ECO:0000256" key="10">
    <source>
        <dbReference type="ARBA" id="ARBA00023239"/>
    </source>
</evidence>
<keyword evidence="9" id="KW-0234">DNA repair</keyword>
<keyword evidence="17" id="KW-1185">Reference proteome</keyword>
<dbReference type="OrthoDB" id="496749at2759"/>
<comment type="catalytic activity">
    <reaction evidence="12">
        <text>cyclobutadipyrimidine (in DNA) = 2 pyrimidine residues (in DNA).</text>
        <dbReference type="EC" id="4.1.99.3"/>
    </reaction>
</comment>
<comment type="similarity">
    <text evidence="2">Belongs to the DNA photolyase class-2 family.</text>
</comment>
<dbReference type="PANTHER" id="PTHR10211">
    <property type="entry name" value="DEOXYRIBODIPYRIMIDINE PHOTOLYASE"/>
    <property type="match status" value="1"/>
</dbReference>
<organism evidence="16 17">
    <name type="scientific">Thelohanellus kitauei</name>
    <name type="common">Myxosporean</name>
    <dbReference type="NCBI Taxonomy" id="669202"/>
    <lineage>
        <taxon>Eukaryota</taxon>
        <taxon>Metazoa</taxon>
        <taxon>Cnidaria</taxon>
        <taxon>Myxozoa</taxon>
        <taxon>Myxosporea</taxon>
        <taxon>Bivalvulida</taxon>
        <taxon>Platysporina</taxon>
        <taxon>Myxobolidae</taxon>
        <taxon>Thelohanellus</taxon>
    </lineage>
</organism>
<protein>
    <recommendedName>
        <fullName evidence="4">Deoxyribodipyrimidine photo-lyase</fullName>
        <ecNumber evidence="3">4.1.99.3</ecNumber>
    </recommendedName>
    <alternativeName>
        <fullName evidence="11">DNA photolyase</fullName>
    </alternativeName>
    <alternativeName>
        <fullName evidence="14">Photoreactivating enzyme</fullName>
    </alternativeName>
</protein>
<dbReference type="FunFam" id="1.10.579.10:FF:000002">
    <property type="entry name" value="Deoxyribodipyrimidine photolyase"/>
    <property type="match status" value="1"/>
</dbReference>
<evidence type="ECO:0000256" key="9">
    <source>
        <dbReference type="ARBA" id="ARBA00023204"/>
    </source>
</evidence>
<dbReference type="Pfam" id="PF00875">
    <property type="entry name" value="DNA_photolyase"/>
    <property type="match status" value="1"/>
</dbReference>
<dbReference type="PANTHER" id="PTHR10211:SF0">
    <property type="entry name" value="DEOXYRIBODIPYRIMIDINE PHOTO-LYASE"/>
    <property type="match status" value="1"/>
</dbReference>
<dbReference type="InterPro" id="IPR052219">
    <property type="entry name" value="Photolyase_Class-2"/>
</dbReference>
<feature type="domain" description="Photolyase/cryptochrome alpha/beta" evidence="15">
    <location>
        <begin position="1"/>
        <end position="115"/>
    </location>
</feature>
<evidence type="ECO:0000256" key="1">
    <source>
        <dbReference type="ARBA" id="ARBA00001974"/>
    </source>
</evidence>
<evidence type="ECO:0000256" key="2">
    <source>
        <dbReference type="ARBA" id="ARBA00006409"/>
    </source>
</evidence>
<evidence type="ECO:0000256" key="8">
    <source>
        <dbReference type="ARBA" id="ARBA00023125"/>
    </source>
</evidence>
<keyword evidence="5" id="KW-0285">Flavoprotein</keyword>
<evidence type="ECO:0000256" key="3">
    <source>
        <dbReference type="ARBA" id="ARBA00013149"/>
    </source>
</evidence>
<dbReference type="GO" id="GO:0003904">
    <property type="term" value="F:deoxyribodipyrimidine photo-lyase activity"/>
    <property type="evidence" value="ECO:0007669"/>
    <property type="project" value="UniProtKB-EC"/>
</dbReference>
<dbReference type="OMA" id="IHNYLRM"/>
<evidence type="ECO:0000256" key="13">
    <source>
        <dbReference type="ARBA" id="ARBA00059220"/>
    </source>
</evidence>
<evidence type="ECO:0000313" key="17">
    <source>
        <dbReference type="Proteomes" id="UP000031668"/>
    </source>
</evidence>
<evidence type="ECO:0000256" key="5">
    <source>
        <dbReference type="ARBA" id="ARBA00022630"/>
    </source>
</evidence>
<dbReference type="Gene3D" id="3.40.50.620">
    <property type="entry name" value="HUPs"/>
    <property type="match status" value="1"/>
</dbReference>
<dbReference type="InterPro" id="IPR014729">
    <property type="entry name" value="Rossmann-like_a/b/a_fold"/>
</dbReference>
<dbReference type="GO" id="GO:0000719">
    <property type="term" value="P:photoreactive repair"/>
    <property type="evidence" value="ECO:0007669"/>
    <property type="project" value="TreeGrafter"/>
</dbReference>
<gene>
    <name evidence="16" type="ORF">RF11_01426</name>
</gene>
<dbReference type="FunFam" id="1.25.40.80:FF:000004">
    <property type="entry name" value="Deoxyribodipyrimidine photolyase"/>
    <property type="match status" value="1"/>
</dbReference>
<dbReference type="InterPro" id="IPR006050">
    <property type="entry name" value="DNA_photolyase_N"/>
</dbReference>
<comment type="function">
    <text evidence="13">Involved in repair of UV radiation-induced DNA damage. Catalyzes the light-dependent monomerization (300-600 nm) of cyclobutyl pyrimidine dimers (in cis-syn configuration), which are formed between adjacent bases on the same DNA strand upon exposure to ultraviolet radiation.</text>
</comment>
<sequence>MIFSQRLALKYEIPLVVVFCLSKSYMRYSRRHFDFMIRGLDSVSTSLKALKIPMHVLLGDPTPNILKFVKNNNVSAVIADFLPLDPYKSWLEDLKQEIPEDVSLCQVDAHNIVPAWIASPKREYAARTIRPKIHQHLDEFLTEFPPIIPHEPNKSLSFPDFEISKYIKFVEDAADVKPITWAVPGPDQGLLELEKFVSERLGTFADTRNDAANDLTSNLSPWFHFGHLSTQRTILRAIEFKNKYKKHVEIFIEEAVVRRELSENYCYYTEEPESPSSAPNWAVQTLKKHLKDERPYVYTLEELENAETHDHIWNAAQKQLTGKGKMSNYLRMYWAKKILEWSADPETALKNSLILNDKYSIDGNDCNGVVGCMWAVYGLHDRPWRERPIFGIVRYMSEVGCNRHFNIEEYVEKHIKAE</sequence>
<keyword evidence="10 16" id="KW-0456">Lyase</keyword>
<name>A0A0C2N5U0_THEKT</name>
<evidence type="ECO:0000256" key="4">
    <source>
        <dbReference type="ARBA" id="ARBA00014046"/>
    </source>
</evidence>
<dbReference type="Gene3D" id="1.10.579.10">
    <property type="entry name" value="DNA Cyclobutane Dipyrimidine Photolyase, subunit A, domain 3"/>
    <property type="match status" value="1"/>
</dbReference>
<dbReference type="Proteomes" id="UP000031668">
    <property type="component" value="Unassembled WGS sequence"/>
</dbReference>
<keyword evidence="7" id="KW-0274">FAD</keyword>